<evidence type="ECO:0000256" key="6">
    <source>
        <dbReference type="ARBA" id="ARBA00023125"/>
    </source>
</evidence>
<dbReference type="Gene3D" id="3.40.50.300">
    <property type="entry name" value="P-loop containing nucleotide triphosphate hydrolases"/>
    <property type="match status" value="2"/>
</dbReference>
<protein>
    <submittedName>
        <fullName evidence="10">ATP-dependent DNA helicase</fullName>
    </submittedName>
</protein>
<keyword evidence="4 10" id="KW-0347">Helicase</keyword>
<evidence type="ECO:0000256" key="1">
    <source>
        <dbReference type="ARBA" id="ARBA00022741"/>
    </source>
</evidence>
<dbReference type="SUPFAM" id="SSF50249">
    <property type="entry name" value="Nucleic acid-binding proteins"/>
    <property type="match status" value="1"/>
</dbReference>
<keyword evidence="5" id="KW-0067">ATP-binding</keyword>
<dbReference type="GO" id="GO:0003678">
    <property type="term" value="F:DNA helicase activity"/>
    <property type="evidence" value="ECO:0007669"/>
    <property type="project" value="TreeGrafter"/>
</dbReference>
<keyword evidence="6" id="KW-0238">DNA-binding</keyword>
<dbReference type="Pfam" id="PF00271">
    <property type="entry name" value="Helicase_C"/>
    <property type="match status" value="1"/>
</dbReference>
<accession>E1X2Q2</accession>
<dbReference type="KEGG" id="bmx:BMS_0161"/>
<evidence type="ECO:0000259" key="8">
    <source>
        <dbReference type="PROSITE" id="PS51192"/>
    </source>
</evidence>
<evidence type="ECO:0000256" key="4">
    <source>
        <dbReference type="ARBA" id="ARBA00022806"/>
    </source>
</evidence>
<dbReference type="InterPro" id="IPR014001">
    <property type="entry name" value="Helicase_ATP-bd"/>
</dbReference>
<dbReference type="Pfam" id="PF19833">
    <property type="entry name" value="RecG_dom3_C"/>
    <property type="match status" value="1"/>
</dbReference>
<dbReference type="OrthoDB" id="5287035at2"/>
<dbReference type="Pfam" id="PF00270">
    <property type="entry name" value="DEAD"/>
    <property type="match status" value="1"/>
</dbReference>
<dbReference type="PANTHER" id="PTHR47964">
    <property type="entry name" value="ATP-DEPENDENT DNA HELICASE HOMOLOG RECG, CHLOROPLASTIC"/>
    <property type="match status" value="1"/>
</dbReference>
<dbReference type="PROSITE" id="PS51194">
    <property type="entry name" value="HELICASE_CTER"/>
    <property type="match status" value="1"/>
</dbReference>
<keyword evidence="3" id="KW-0378">Hydrolase</keyword>
<dbReference type="AlphaFoldDB" id="E1X2Q2"/>
<dbReference type="SMART" id="SM00487">
    <property type="entry name" value="DEXDc"/>
    <property type="match status" value="1"/>
</dbReference>
<feature type="domain" description="Helicase C-terminal" evidence="9">
    <location>
        <begin position="487"/>
        <end position="647"/>
    </location>
</feature>
<dbReference type="CDD" id="cd17992">
    <property type="entry name" value="DEXHc_RecG"/>
    <property type="match status" value="1"/>
</dbReference>
<evidence type="ECO:0000259" key="9">
    <source>
        <dbReference type="PROSITE" id="PS51194"/>
    </source>
</evidence>
<evidence type="ECO:0000256" key="3">
    <source>
        <dbReference type="ARBA" id="ARBA00022801"/>
    </source>
</evidence>
<evidence type="ECO:0000313" key="10">
    <source>
        <dbReference type="EMBL" id="CBW25097.1"/>
    </source>
</evidence>
<dbReference type="InterPro" id="IPR012340">
    <property type="entry name" value="NA-bd_OB-fold"/>
</dbReference>
<proteinExistence type="predicted"/>
<evidence type="ECO:0000313" key="11">
    <source>
        <dbReference type="Proteomes" id="UP000008963"/>
    </source>
</evidence>
<dbReference type="PANTHER" id="PTHR47964:SF1">
    <property type="entry name" value="ATP-DEPENDENT DNA HELICASE HOMOLOG RECG, CHLOROPLASTIC"/>
    <property type="match status" value="1"/>
</dbReference>
<keyword evidence="11" id="KW-1185">Reference proteome</keyword>
<name>E1X2Q2_HALMS</name>
<dbReference type="PATRIC" id="fig|862908.3.peg.156"/>
<organism evidence="10 11">
    <name type="scientific">Halobacteriovorax marinus (strain ATCC BAA-682 / DSM 15412 / SJ)</name>
    <name type="common">Bacteriovorax marinus</name>
    <dbReference type="NCBI Taxonomy" id="862908"/>
    <lineage>
        <taxon>Bacteria</taxon>
        <taxon>Pseudomonadati</taxon>
        <taxon>Bdellovibrionota</taxon>
        <taxon>Bacteriovoracia</taxon>
        <taxon>Bacteriovoracales</taxon>
        <taxon>Halobacteriovoraceae</taxon>
        <taxon>Halobacteriovorax</taxon>
    </lineage>
</organism>
<dbReference type="GO" id="GO:0005524">
    <property type="term" value="F:ATP binding"/>
    <property type="evidence" value="ECO:0007669"/>
    <property type="project" value="UniProtKB-KW"/>
</dbReference>
<dbReference type="InterPro" id="IPR027417">
    <property type="entry name" value="P-loop_NTPase"/>
</dbReference>
<dbReference type="Proteomes" id="UP000008963">
    <property type="component" value="Chromosome"/>
</dbReference>
<keyword evidence="7" id="KW-0234">DNA repair</keyword>
<dbReference type="InterPro" id="IPR001650">
    <property type="entry name" value="Helicase_C-like"/>
</dbReference>
<evidence type="ECO:0000256" key="5">
    <source>
        <dbReference type="ARBA" id="ARBA00022840"/>
    </source>
</evidence>
<dbReference type="CDD" id="cd04488">
    <property type="entry name" value="RecG_wedge_OBF"/>
    <property type="match status" value="1"/>
</dbReference>
<dbReference type="EMBL" id="FQ312005">
    <property type="protein sequence ID" value="CBW25097.1"/>
    <property type="molecule type" value="Genomic_DNA"/>
</dbReference>
<keyword evidence="2" id="KW-0227">DNA damage</keyword>
<dbReference type="SMART" id="SM00490">
    <property type="entry name" value="HELICc"/>
    <property type="match status" value="1"/>
</dbReference>
<keyword evidence="1" id="KW-0547">Nucleotide-binding</keyword>
<dbReference type="GO" id="GO:0016787">
    <property type="term" value="F:hydrolase activity"/>
    <property type="evidence" value="ECO:0007669"/>
    <property type="project" value="UniProtKB-KW"/>
</dbReference>
<dbReference type="PROSITE" id="PS51192">
    <property type="entry name" value="HELICASE_ATP_BIND_1"/>
    <property type="match status" value="1"/>
</dbReference>
<dbReference type="eggNOG" id="COG1200">
    <property type="taxonomic scope" value="Bacteria"/>
</dbReference>
<gene>
    <name evidence="10" type="ordered locus">BMS_0161</name>
</gene>
<sequence>MKSSHLSTSSLNWNSNIQDLYSRGPTKSAQSLIDAGYSTLWQLLWIIPLRTQATPVIKNFQNAYEECLFSGVGKVLSTKSLPSFKGRGKNQAPLLNITAIVKDIFSDNIIELKWFNAYPSQSQSIQKLDYLKFSGKVQIYNSSKQIVNPDFESILSTELPTKEEEENPLPNLKIQYPTINGVNSSNIKKVIDKIPAQLWREIEDIIPEDIREQRKLLPLDQSFLLIHAKTEHLEKWSDGLYEEAKKRLIYEEFLDEQLKIHLRKKKNINISAIKLEIKDVDRKKYSSIYPYELTPDQDSTLKEICIDLNSGKRMMRLVQGDVGCGKTTVAITSSFLIINSGLQVALMCPTEALAKQHFEEIQSYCHDLKFTSKLLCGSTSSKDKKEILKGLENGEVDFIIGTHALIQNEVKFKNLALAIIDEQHKFGVDQRLKLLNKGEGTHCLIMSATPIPRSLSMTQYGDLNISTIKTIPSGRKGSKTRIVMPENFGKFLNFINTRASMGEQIYIVVPAITESPKQDMLNLEEVLEKFKKFFPNLNVQGLHGQLKNEDKNQVLKEFKNNEVNILIATSVIEVGINILNATVMAIMNPERFGLSSLHQLRGRVGRGDKPGFCFLVIDKSVSQESIHRVQVIEKYSDGFQIAEEDLKIRGAGDTFGKEQSGSNNGKKIANIILDFSTLQAVRDDLSEILKQNTSHFKRKLESLAKDAKVFSTI</sequence>
<feature type="domain" description="Helicase ATP-binding" evidence="8">
    <location>
        <begin position="307"/>
        <end position="468"/>
    </location>
</feature>
<dbReference type="GO" id="GO:0003677">
    <property type="term" value="F:DNA binding"/>
    <property type="evidence" value="ECO:0007669"/>
    <property type="project" value="UniProtKB-KW"/>
</dbReference>
<dbReference type="STRING" id="862908.BMS_0161"/>
<dbReference type="HOGENOM" id="CLU_005122_7_1_7"/>
<reference evidence="11" key="1">
    <citation type="journal article" date="2013" name="ISME J.">
        <title>A small predatory core genome in the divergent marine Bacteriovorax marinus SJ and the terrestrial Bdellovibrio bacteriovorus.</title>
        <authorList>
            <person name="Crossman L.C."/>
            <person name="Chen H."/>
            <person name="Cerdeno-Tarraga A.M."/>
            <person name="Brooks K."/>
            <person name="Quail M.A."/>
            <person name="Pineiro S.A."/>
            <person name="Hobley L."/>
            <person name="Sockett R.E."/>
            <person name="Bentley S.D."/>
            <person name="Parkhill J."/>
            <person name="Williams H.N."/>
            <person name="Stine O.C."/>
        </authorList>
    </citation>
    <scope>NUCLEOTIDE SEQUENCE [LARGE SCALE GENOMIC DNA]</scope>
    <source>
        <strain evidence="11">ATCC BAA-682 / DSM 15412 / SJ</strain>
    </source>
</reference>
<dbReference type="RefSeq" id="WP_014242886.1">
    <property type="nucleotide sequence ID" value="NC_016620.1"/>
</dbReference>
<dbReference type="SUPFAM" id="SSF52540">
    <property type="entry name" value="P-loop containing nucleoside triphosphate hydrolases"/>
    <property type="match status" value="2"/>
</dbReference>
<dbReference type="GO" id="GO:0006281">
    <property type="term" value="P:DNA repair"/>
    <property type="evidence" value="ECO:0007669"/>
    <property type="project" value="UniProtKB-KW"/>
</dbReference>
<evidence type="ECO:0000256" key="2">
    <source>
        <dbReference type="ARBA" id="ARBA00022763"/>
    </source>
</evidence>
<dbReference type="InterPro" id="IPR047112">
    <property type="entry name" value="RecG/Mfd"/>
</dbReference>
<evidence type="ECO:0000256" key="7">
    <source>
        <dbReference type="ARBA" id="ARBA00023204"/>
    </source>
</evidence>
<dbReference type="InterPro" id="IPR011545">
    <property type="entry name" value="DEAD/DEAH_box_helicase_dom"/>
</dbReference>
<dbReference type="InterPro" id="IPR045562">
    <property type="entry name" value="RecG_dom3_C"/>
</dbReference>